<sequence length="612" mass="69119">MAKLQFDDLPEDIKILRPTDLKSVCLVNKQLHTLAVRPLYRYIALDLGSANDARLSAFLSPSNIGLKHIRQIRLYLANVRDRCNQKQQASFATRMLLEFLPNDILEEFSWCPWESFDKDNLLLLYRRQRRMKWLEVMNLNKDVLPELKKNVKMQEGIFAYTRTLALYPENLKSLELCKFFVQKAAKRVEELIVHAHFDMHDRDHSPPRPVADVVDARELNDSATGPGILTRTMFAHLMPFEKCTPFAKLTSLRLHCLNLRHCAETWCKVVDFNRLQILRLYQCAGADSLFGQMSKATHLPRELKMLEFVHKDNDENEALIALDGFLCLVSGLRHMIIDLEHVKALPAAAGIVRHSKTLEMLNVHASDENNNPITSTSDDSEEHVWSVEDFEKICKACSRLEQLSCAWPQSSLIRAPTESWKSFESAVVTNLKGVVTLHMSTFPSNKPSTQLLPRAVYEQLLQGLATRLFSIAATGGAKSDVGSAASTTNTNEDNEDEQPTAADAEAISSSSATTETKPNKLRLLAFGISDKIYEREESKNQILYLRSSCKTALGEEKPYAAPITWNMRQFVEPRSEVLEFVLQRESRVPCKDSPGTGSGLGMGGHAWGEDDE</sequence>
<feature type="region of interest" description="Disordered" evidence="1">
    <location>
        <begin position="478"/>
        <end position="514"/>
    </location>
</feature>
<feature type="compositionally biased region" description="Low complexity" evidence="1">
    <location>
        <begin position="500"/>
        <end position="514"/>
    </location>
</feature>
<dbReference type="EMBL" id="JAUTXT010000053">
    <property type="protein sequence ID" value="KAK3670613.1"/>
    <property type="molecule type" value="Genomic_DNA"/>
</dbReference>
<protein>
    <submittedName>
        <fullName evidence="2">Uncharacterized protein</fullName>
    </submittedName>
</protein>
<organism evidence="2 3">
    <name type="scientific">Recurvomyces mirabilis</name>
    <dbReference type="NCBI Taxonomy" id="574656"/>
    <lineage>
        <taxon>Eukaryota</taxon>
        <taxon>Fungi</taxon>
        <taxon>Dikarya</taxon>
        <taxon>Ascomycota</taxon>
        <taxon>Pezizomycotina</taxon>
        <taxon>Dothideomycetes</taxon>
        <taxon>Dothideomycetidae</taxon>
        <taxon>Mycosphaerellales</taxon>
        <taxon>Teratosphaeriaceae</taxon>
        <taxon>Recurvomyces</taxon>
    </lineage>
</organism>
<feature type="compositionally biased region" description="Gly residues" evidence="1">
    <location>
        <begin position="596"/>
        <end position="606"/>
    </location>
</feature>
<name>A0AAE0WIL2_9PEZI</name>
<comment type="caution">
    <text evidence="2">The sequence shown here is derived from an EMBL/GenBank/DDBJ whole genome shotgun (WGS) entry which is preliminary data.</text>
</comment>
<keyword evidence="3" id="KW-1185">Reference proteome</keyword>
<dbReference type="Proteomes" id="UP001274830">
    <property type="component" value="Unassembled WGS sequence"/>
</dbReference>
<evidence type="ECO:0000313" key="3">
    <source>
        <dbReference type="Proteomes" id="UP001274830"/>
    </source>
</evidence>
<feature type="region of interest" description="Disordered" evidence="1">
    <location>
        <begin position="588"/>
        <end position="612"/>
    </location>
</feature>
<dbReference type="AlphaFoldDB" id="A0AAE0WIL2"/>
<evidence type="ECO:0000256" key="1">
    <source>
        <dbReference type="SAM" id="MobiDB-lite"/>
    </source>
</evidence>
<reference evidence="2" key="1">
    <citation type="submission" date="2023-07" db="EMBL/GenBank/DDBJ databases">
        <title>Black Yeasts Isolated from many extreme environments.</title>
        <authorList>
            <person name="Coleine C."/>
            <person name="Stajich J.E."/>
            <person name="Selbmann L."/>
        </authorList>
    </citation>
    <scope>NUCLEOTIDE SEQUENCE</scope>
    <source>
        <strain evidence="2">CCFEE 5485</strain>
    </source>
</reference>
<evidence type="ECO:0000313" key="2">
    <source>
        <dbReference type="EMBL" id="KAK3670613.1"/>
    </source>
</evidence>
<accession>A0AAE0WIL2</accession>
<gene>
    <name evidence="2" type="ORF">LTR78_009448</name>
</gene>
<proteinExistence type="predicted"/>